<evidence type="ECO:0000313" key="5">
    <source>
        <dbReference type="Proteomes" id="UP001175353"/>
    </source>
</evidence>
<sequence length="104" mass="11482">MGLIRPFELPKSGGKYVWMQPSKADALLPICGDVGVNTGVYVRAALEHPEKSRGKYVDVRTDRLSLTDVLKIWSEVSGREAKYVLISPEAFEAIWGVAGKEMAM</sequence>
<name>A0AAN6QJJ9_9PEZI</name>
<evidence type="ECO:0000256" key="1">
    <source>
        <dbReference type="ARBA" id="ARBA00006328"/>
    </source>
</evidence>
<dbReference type="GO" id="GO:0005634">
    <property type="term" value="C:nucleus"/>
    <property type="evidence" value="ECO:0007669"/>
    <property type="project" value="TreeGrafter"/>
</dbReference>
<protein>
    <recommendedName>
        <fullName evidence="3">NmrA-like domain-containing protein</fullName>
    </recommendedName>
</protein>
<evidence type="ECO:0000259" key="3">
    <source>
        <dbReference type="Pfam" id="PF05368"/>
    </source>
</evidence>
<dbReference type="Proteomes" id="UP001175353">
    <property type="component" value="Unassembled WGS sequence"/>
</dbReference>
<gene>
    <name evidence="4" type="ORF">LTR91_017338</name>
</gene>
<dbReference type="EMBL" id="JAUJLE010000223">
    <property type="protein sequence ID" value="KAK0967006.1"/>
    <property type="molecule type" value="Genomic_DNA"/>
</dbReference>
<comment type="similarity">
    <text evidence="1">Belongs to the NmrA-type oxidoreductase family.</text>
</comment>
<comment type="caution">
    <text evidence="4">The sequence shown here is derived from an EMBL/GenBank/DDBJ whole genome shotgun (WGS) entry which is preliminary data.</text>
</comment>
<dbReference type="InterPro" id="IPR008030">
    <property type="entry name" value="NmrA-like"/>
</dbReference>
<dbReference type="AlphaFoldDB" id="A0AAN6QJJ9"/>
<dbReference type="SUPFAM" id="SSF51735">
    <property type="entry name" value="NAD(P)-binding Rossmann-fold domains"/>
    <property type="match status" value="1"/>
</dbReference>
<dbReference type="PANTHER" id="PTHR42748:SF28">
    <property type="entry name" value="NMRA-LIKE DOMAIN-CONTAINING PROTEIN"/>
    <property type="match status" value="1"/>
</dbReference>
<keyword evidence="2" id="KW-0521">NADP</keyword>
<proteinExistence type="inferred from homology"/>
<feature type="domain" description="NmrA-like" evidence="3">
    <location>
        <begin position="11"/>
        <end position="94"/>
    </location>
</feature>
<dbReference type="PANTHER" id="PTHR42748">
    <property type="entry name" value="NITROGEN METABOLITE REPRESSION PROTEIN NMRA FAMILY MEMBER"/>
    <property type="match status" value="1"/>
</dbReference>
<dbReference type="InterPro" id="IPR051164">
    <property type="entry name" value="NmrA-like_oxidored"/>
</dbReference>
<accession>A0AAN6QJJ9</accession>
<dbReference type="Gene3D" id="3.90.25.10">
    <property type="entry name" value="UDP-galactose 4-epimerase, domain 1"/>
    <property type="match status" value="1"/>
</dbReference>
<dbReference type="Pfam" id="PF05368">
    <property type="entry name" value="NmrA"/>
    <property type="match status" value="1"/>
</dbReference>
<organism evidence="4 5">
    <name type="scientific">Friedmanniomyces endolithicus</name>
    <dbReference type="NCBI Taxonomy" id="329885"/>
    <lineage>
        <taxon>Eukaryota</taxon>
        <taxon>Fungi</taxon>
        <taxon>Dikarya</taxon>
        <taxon>Ascomycota</taxon>
        <taxon>Pezizomycotina</taxon>
        <taxon>Dothideomycetes</taxon>
        <taxon>Dothideomycetidae</taxon>
        <taxon>Mycosphaerellales</taxon>
        <taxon>Teratosphaeriaceae</taxon>
        <taxon>Friedmanniomyces</taxon>
    </lineage>
</organism>
<dbReference type="Gene3D" id="3.40.50.720">
    <property type="entry name" value="NAD(P)-binding Rossmann-like Domain"/>
    <property type="match status" value="1"/>
</dbReference>
<keyword evidence="5" id="KW-1185">Reference proteome</keyword>
<evidence type="ECO:0000256" key="2">
    <source>
        <dbReference type="ARBA" id="ARBA00022857"/>
    </source>
</evidence>
<dbReference type="InterPro" id="IPR036291">
    <property type="entry name" value="NAD(P)-bd_dom_sf"/>
</dbReference>
<evidence type="ECO:0000313" key="4">
    <source>
        <dbReference type="EMBL" id="KAK0967006.1"/>
    </source>
</evidence>
<reference evidence="4" key="1">
    <citation type="submission" date="2023-06" db="EMBL/GenBank/DDBJ databases">
        <title>Black Yeasts Isolated from many extreme environments.</title>
        <authorList>
            <person name="Coleine C."/>
            <person name="Stajich J.E."/>
            <person name="Selbmann L."/>
        </authorList>
    </citation>
    <scope>NUCLEOTIDE SEQUENCE</scope>
    <source>
        <strain evidence="4">CCFEE 5200</strain>
    </source>
</reference>